<dbReference type="InterPro" id="IPR032772">
    <property type="entry name" value="PGA_deacetylase_PgaB_C"/>
</dbReference>
<dbReference type="InterPro" id="IPR002509">
    <property type="entry name" value="NODB_dom"/>
</dbReference>
<dbReference type="PANTHER" id="PTHR34216">
    <property type="match status" value="1"/>
</dbReference>
<dbReference type="InterPro" id="IPR011330">
    <property type="entry name" value="Glyco_hydro/deAcase_b/a-brl"/>
</dbReference>
<gene>
    <name evidence="3" type="ORF">J596_3526</name>
</gene>
<sequence length="510" mass="57460">MLTFDDGALSSYSRVFPLLKQYQIPVVFALPTSWLNGNTQAGYEAYGQGNLVNWKQVREMQASGLAEFASHSDDLHHGVLANPQGNEQPAATSYAYLKSQKRYETDVEYQQRILQDLKKSYAVLKKEVGVEPKAIIWPYGAVNEQLEKLSQEAGFIFSFSLGRDGMNRVSDSTFKRSLVTNNPTAEQLTEGMINILNFEELDLFKQPRHFVSMDLKQLTASTNTQSDEKLGLLLSKLYSLKNNTLILKPLDDQDGDGQYDIAYFPTAQLSVQQDILNRTLWQAQTRAGQSVILELPVYPQKNKPFLVADLAKDIARFNSNLSGIQLNAGTTLNCAMQSTTIKENACANQLKQLTYVSQLTQKAVKPYLNMSNQAQFSLLLTPDFEHIENLPTLLKTLLSQHDLVNLKFNIVGKQKQFNHVLAILNTLDSKYKQRIMLTLSLPENSQQNAWQEVKQGLFNIQRIGIQKFGVDGYTNENSKNVHEYLYNPISLNSSSVMYQPFAGLATEGKK</sequence>
<dbReference type="PATRIC" id="fig|1310697.3.peg.3358"/>
<evidence type="ECO:0000313" key="4">
    <source>
        <dbReference type="Proteomes" id="UP000027327"/>
    </source>
</evidence>
<dbReference type="GO" id="GO:0016810">
    <property type="term" value="F:hydrolase activity, acting on carbon-nitrogen (but not peptide) bonds"/>
    <property type="evidence" value="ECO:0007669"/>
    <property type="project" value="InterPro"/>
</dbReference>
<evidence type="ECO:0000259" key="2">
    <source>
        <dbReference type="PROSITE" id="PS51677"/>
    </source>
</evidence>
<organism evidence="3 4">
    <name type="scientific">Acinetobacter baumannii 21072</name>
    <dbReference type="NCBI Taxonomy" id="1310697"/>
    <lineage>
        <taxon>Bacteria</taxon>
        <taxon>Pseudomonadati</taxon>
        <taxon>Pseudomonadota</taxon>
        <taxon>Gammaproteobacteria</taxon>
        <taxon>Moraxellales</taxon>
        <taxon>Moraxellaceae</taxon>
        <taxon>Acinetobacter</taxon>
        <taxon>Acinetobacter calcoaceticus/baumannii complex</taxon>
    </lineage>
</organism>
<dbReference type="Gene3D" id="3.20.20.80">
    <property type="entry name" value="Glycosidases"/>
    <property type="match status" value="1"/>
</dbReference>
<dbReference type="GO" id="GO:0043708">
    <property type="term" value="P:cell adhesion involved in biofilm formation"/>
    <property type="evidence" value="ECO:0007669"/>
    <property type="project" value="InterPro"/>
</dbReference>
<dbReference type="SUPFAM" id="SSF88713">
    <property type="entry name" value="Glycoside hydrolase/deacetylase"/>
    <property type="match status" value="1"/>
</dbReference>
<dbReference type="Gene3D" id="3.20.20.370">
    <property type="entry name" value="Glycoside hydrolase/deacetylase"/>
    <property type="match status" value="1"/>
</dbReference>
<feature type="domain" description="NodB homology" evidence="2">
    <location>
        <begin position="1"/>
        <end position="283"/>
    </location>
</feature>
<dbReference type="PROSITE" id="PS51677">
    <property type="entry name" value="NODB"/>
    <property type="match status" value="1"/>
</dbReference>
<proteinExistence type="predicted"/>
<accession>A0A062I188</accession>
<name>A0A062I188_ACIBA</name>
<dbReference type="Proteomes" id="UP000027327">
    <property type="component" value="Unassembled WGS sequence"/>
</dbReference>
<comment type="caution">
    <text evidence="3">The sequence shown here is derived from an EMBL/GenBank/DDBJ whole genome shotgun (WGS) entry which is preliminary data.</text>
</comment>
<dbReference type="AlphaFoldDB" id="A0A062I188"/>
<evidence type="ECO:0000313" key="3">
    <source>
        <dbReference type="EMBL" id="KCY14919.1"/>
    </source>
</evidence>
<dbReference type="GO" id="GO:0005975">
    <property type="term" value="P:carbohydrate metabolic process"/>
    <property type="evidence" value="ECO:0007669"/>
    <property type="project" value="InterPro"/>
</dbReference>
<reference evidence="3 4" key="1">
    <citation type="submission" date="2014-04" db="EMBL/GenBank/DDBJ databases">
        <title>Comparative genomics and transcriptomics to identify genetic mechanisms underlying the emergence of carbapenem resistant Acinetobacter baumannii (CRAb).</title>
        <authorList>
            <person name="Harris A.D."/>
            <person name="Johnson K.J."/>
            <person name="George J."/>
            <person name="Nadendla S."/>
            <person name="Daugherty S.C."/>
            <person name="Parankush S."/>
            <person name="Sadzewicz L."/>
            <person name="Tallon L."/>
            <person name="Sengamalay N."/>
            <person name="Hazen T.H."/>
            <person name="Rasko D.A."/>
        </authorList>
    </citation>
    <scope>NUCLEOTIDE SEQUENCE [LARGE SCALE GENOMIC DNA]</scope>
    <source>
        <strain evidence="3 4">21072</strain>
    </source>
</reference>
<dbReference type="NCBIfam" id="TIGR03938">
    <property type="entry name" value="deacetyl_PgaB"/>
    <property type="match status" value="1"/>
</dbReference>
<protein>
    <submittedName>
        <fullName evidence="3">Polysaccharide deacetylase family protein</fullName>
    </submittedName>
</protein>
<evidence type="ECO:0000256" key="1">
    <source>
        <dbReference type="ARBA" id="ARBA00022729"/>
    </source>
</evidence>
<dbReference type="PANTHER" id="PTHR34216:SF7">
    <property type="entry name" value="POLY-BETA-1,6-N-ACETYL-D-GLUCOSAMINE N-DEACETYLASE"/>
    <property type="match status" value="1"/>
</dbReference>
<dbReference type="Pfam" id="PF14883">
    <property type="entry name" value="GHL13"/>
    <property type="match status" value="1"/>
</dbReference>
<dbReference type="Pfam" id="PF01522">
    <property type="entry name" value="Polysacc_deac_1"/>
    <property type="match status" value="1"/>
</dbReference>
<dbReference type="InterPro" id="IPR023854">
    <property type="entry name" value="PGA_deacetylase_PgaB"/>
</dbReference>
<dbReference type="InterPro" id="IPR051398">
    <property type="entry name" value="Polysacch_Deacetylase"/>
</dbReference>
<dbReference type="EMBL" id="JMOD01000093">
    <property type="protein sequence ID" value="KCY14919.1"/>
    <property type="molecule type" value="Genomic_DNA"/>
</dbReference>
<keyword evidence="1" id="KW-0732">Signal</keyword>